<protein>
    <recommendedName>
        <fullName evidence="3">Lipase</fullName>
    </recommendedName>
</protein>
<dbReference type="Proteomes" id="UP000360750">
    <property type="component" value="Unassembled WGS sequence"/>
</dbReference>
<dbReference type="RefSeq" id="WP_244941199.1">
    <property type="nucleotide sequence ID" value="NZ_CAACYD010000007.1"/>
</dbReference>
<dbReference type="SUPFAM" id="SSF53474">
    <property type="entry name" value="alpha/beta-Hydrolases"/>
    <property type="match status" value="1"/>
</dbReference>
<comment type="caution">
    <text evidence="1">The sequence shown here is derived from an EMBL/GenBank/DDBJ whole genome shotgun (WGS) entry which is preliminary data.</text>
</comment>
<name>A0ABD7V543_9ACTN</name>
<evidence type="ECO:0000313" key="1">
    <source>
        <dbReference type="EMBL" id="VFA89452.1"/>
    </source>
</evidence>
<dbReference type="Gene3D" id="3.40.50.1820">
    <property type="entry name" value="alpha/beta hydrolase"/>
    <property type="match status" value="1"/>
</dbReference>
<dbReference type="InterPro" id="IPR029058">
    <property type="entry name" value="AB_hydrolase_fold"/>
</dbReference>
<dbReference type="GeneID" id="60751005"/>
<reference evidence="1 2" key="1">
    <citation type="submission" date="2019-02" db="EMBL/GenBank/DDBJ databases">
        <authorList>
            <consortium name="Pathogen Informatics"/>
        </authorList>
    </citation>
    <scope>NUCLEOTIDE SEQUENCE [LARGE SCALE GENOMIC DNA]</scope>
    <source>
        <strain evidence="1 2">3012STDY6756503</strain>
    </source>
</reference>
<dbReference type="AlphaFoldDB" id="A0ABD7V543"/>
<organism evidence="1 2">
    <name type="scientific">Gordonia paraffinivorans</name>
    <dbReference type="NCBI Taxonomy" id="175628"/>
    <lineage>
        <taxon>Bacteria</taxon>
        <taxon>Bacillati</taxon>
        <taxon>Actinomycetota</taxon>
        <taxon>Actinomycetes</taxon>
        <taxon>Mycobacteriales</taxon>
        <taxon>Gordoniaceae</taxon>
        <taxon>Gordonia</taxon>
    </lineage>
</organism>
<gene>
    <name evidence="1" type="ORF">NCTC8139_03018</name>
</gene>
<evidence type="ECO:0000313" key="2">
    <source>
        <dbReference type="Proteomes" id="UP000360750"/>
    </source>
</evidence>
<dbReference type="EMBL" id="CAACYD010000007">
    <property type="protein sequence ID" value="VFA89452.1"/>
    <property type="molecule type" value="Genomic_DNA"/>
</dbReference>
<sequence>MLSALSRIVLSRRVLSRRVLSRGVVSRAVLAAVAGAGAAALCLSAAPGATAAPAAAKGVVVIVPGQQLYADAAANEQTFRPLADGIRAAGYRVVFAHAGGRDVAADAQLVKKVVDAEAAGADRVGIVAHSAGGLGTRHYLKFLGGSEWVDEYVAIGTAQYGSAGGCSQPRDGGYDTCMYADAIKKLNAGPDAPGPTRYSVVQSDGEWSDGRLDGIPQCRAYSPVPLANTGFDHVIEMRDPTIIRNVVTSLRGGCAGRVVTEPVDSIDWKSTLFPGIVGAAGDALRDAIPAVVPER</sequence>
<accession>A0ABD7V543</accession>
<proteinExistence type="predicted"/>
<evidence type="ECO:0008006" key="3">
    <source>
        <dbReference type="Google" id="ProtNLM"/>
    </source>
</evidence>